<dbReference type="SUPFAM" id="SSF47240">
    <property type="entry name" value="Ferritin-like"/>
    <property type="match status" value="1"/>
</dbReference>
<dbReference type="Proteomes" id="UP000305848">
    <property type="component" value="Unassembled WGS sequence"/>
</dbReference>
<evidence type="ECO:0000313" key="2">
    <source>
        <dbReference type="Proteomes" id="UP000305848"/>
    </source>
</evidence>
<organism evidence="1 2">
    <name type="scientific">Ilyomonas limi</name>
    <dbReference type="NCBI Taxonomy" id="2575867"/>
    <lineage>
        <taxon>Bacteria</taxon>
        <taxon>Pseudomonadati</taxon>
        <taxon>Bacteroidota</taxon>
        <taxon>Chitinophagia</taxon>
        <taxon>Chitinophagales</taxon>
        <taxon>Chitinophagaceae</taxon>
        <taxon>Ilyomonas</taxon>
    </lineage>
</organism>
<dbReference type="OrthoDB" id="954262at2"/>
<reference evidence="1 2" key="1">
    <citation type="submission" date="2019-05" db="EMBL/GenBank/DDBJ databases">
        <title>Panacibacter sp. strain 17mud1-8 Genome sequencing and assembly.</title>
        <authorList>
            <person name="Chhetri G."/>
        </authorList>
    </citation>
    <scope>NUCLEOTIDE SEQUENCE [LARGE SCALE GENOMIC DNA]</scope>
    <source>
        <strain evidence="1 2">17mud1-8</strain>
    </source>
</reference>
<dbReference type="InterPro" id="IPR012347">
    <property type="entry name" value="Ferritin-like"/>
</dbReference>
<name>A0A4U3KZS0_9BACT</name>
<dbReference type="Pfam" id="PF13668">
    <property type="entry name" value="Ferritin_2"/>
    <property type="match status" value="1"/>
</dbReference>
<gene>
    <name evidence="1" type="ORF">FC093_16815</name>
</gene>
<proteinExistence type="predicted"/>
<dbReference type="Gene3D" id="1.20.1260.10">
    <property type="match status" value="1"/>
</dbReference>
<dbReference type="InterPro" id="IPR009078">
    <property type="entry name" value="Ferritin-like_SF"/>
</dbReference>
<comment type="caution">
    <text evidence="1">The sequence shown here is derived from an EMBL/GenBank/DDBJ whole genome shotgun (WGS) entry which is preliminary data.</text>
</comment>
<dbReference type="AlphaFoldDB" id="A0A4U3KZS0"/>
<dbReference type="CDD" id="cd00657">
    <property type="entry name" value="Ferritin_like"/>
    <property type="match status" value="1"/>
</dbReference>
<sequence length="280" mass="30318">MNFNNIITEIEKIDPEVYDRLDNRRNAMQQFARIGGKLALTAIPLALGGMFKKAYAGGGGTMPGIVDVLNFALTLEYLEAEFYNVGTATSGLITDSRVMSGFMTIRDHENEHVAFLTATIKALGGTPVAKPTFDFTAGGAFSDVFSNADTFYAVSQTFEDTGVRAYKGQAGNLISSNEVLTAALQIHSVEARHASFVRSLRSIRMNWDESIRPWITGNSTSGIGAAVQATYAGEENTNQLGIEITNINGFDISWDDASEAFDEPLSMEAILTIVDPFIVS</sequence>
<keyword evidence="2" id="KW-1185">Reference proteome</keyword>
<protein>
    <submittedName>
        <fullName evidence="1">Ferritin-like domain-containing protein</fullName>
    </submittedName>
</protein>
<dbReference type="EMBL" id="SZQL01000014">
    <property type="protein sequence ID" value="TKK66696.1"/>
    <property type="molecule type" value="Genomic_DNA"/>
</dbReference>
<accession>A0A4U3KZS0</accession>
<dbReference type="RefSeq" id="WP_137262969.1">
    <property type="nucleotide sequence ID" value="NZ_SZQL01000014.1"/>
</dbReference>
<evidence type="ECO:0000313" key="1">
    <source>
        <dbReference type="EMBL" id="TKK66696.1"/>
    </source>
</evidence>